<gene>
    <name evidence="2" type="ORF">SHM_06160</name>
</gene>
<protein>
    <submittedName>
        <fullName evidence="2">Uncharacterized protein</fullName>
    </submittedName>
</protein>
<feature type="compositionally biased region" description="Low complexity" evidence="1">
    <location>
        <begin position="768"/>
        <end position="780"/>
    </location>
</feature>
<evidence type="ECO:0000313" key="3">
    <source>
        <dbReference type="Proteomes" id="UP001163387"/>
    </source>
</evidence>
<keyword evidence="3" id="KW-1185">Reference proteome</keyword>
<organism evidence="2 3">
    <name type="scientific">Spiroplasma ixodetis</name>
    <dbReference type="NCBI Taxonomy" id="2141"/>
    <lineage>
        <taxon>Bacteria</taxon>
        <taxon>Bacillati</taxon>
        <taxon>Mycoplasmatota</taxon>
        <taxon>Mollicutes</taxon>
        <taxon>Entomoplasmatales</taxon>
        <taxon>Spiroplasmataceae</taxon>
        <taxon>Spiroplasma</taxon>
    </lineage>
</organism>
<name>A0ABN6SVS4_9MOLU</name>
<reference evidence="2 3" key="1">
    <citation type="journal article" date="2022" name="Front. Microbiol.">
        <title>Male-killing mechanisms vary between Spiroplasma species.</title>
        <authorList>
            <person name="Arai H."/>
            <person name="Inoue M."/>
            <person name="Kageyama D."/>
        </authorList>
    </citation>
    <scope>NUCLEOTIDE SEQUENCE [LARGE SCALE GENOMIC DNA]</scope>
    <source>
        <strain evidence="3">sHm</strain>
    </source>
</reference>
<accession>A0ABN6SVS4</accession>
<proteinExistence type="predicted"/>
<dbReference type="EMBL" id="AP026933">
    <property type="protein sequence ID" value="BDT02970.1"/>
    <property type="molecule type" value="Genomic_DNA"/>
</dbReference>
<dbReference type="Proteomes" id="UP001163387">
    <property type="component" value="Chromosome"/>
</dbReference>
<feature type="region of interest" description="Disordered" evidence="1">
    <location>
        <begin position="739"/>
        <end position="780"/>
    </location>
</feature>
<evidence type="ECO:0000256" key="1">
    <source>
        <dbReference type="SAM" id="MobiDB-lite"/>
    </source>
</evidence>
<sequence>MPLMKNFKWFTNIMRNIYQSEISDVEDIAIEVEDDLYSKKNTLNILKNSSFKINPLKVKKIVSLNQDGKFVVDSGSLVNTIFISDESLTQNDQSLFKKDQLVFVEDETDNTKIKIYKILFDESEGEIRPELGLLGSIKLSEFNGIFINSGLFKENDVLINQKINNLLDAPQLRNPFEQPNPVWDVEHYKINDYSSNSTMIENFKKHLNLVNVEKDYFIYRQGNEIFIKNVTDPNDTFIISTTAQNITDNDIFYLNKKINENGETFWETYKITKKPVLGWLYDNVKYQAYEFNPLTDQQFDDLKALSIPPQLGFTIEPTINNGLASLLKEEQQEIDLVAMRFLVNAPEVLPEDLPEPLQIANNISETLQNNSIEGLYSLVIEDGKIKISDAKSDPENVIFEQELSQENKNIWNNDIEVAGKYQKVYFAKNPSNNLVEKWVVIADQNQLQCIGTISLSELRKSFANNNLFPDGLKGIHCGENGAQVKVARTAAEQVISPKPSATKLSPVIIKNVINLKWDDSRKLWDLNITTDEQTLDKKLKLEKNENDILNNLIEQNKKANTVILFNKCDGKFLRAYYFDENNKKVNCSNKLSDEDKEQLSTINQKAKARVLEARTVTPILDLKSNLFLKNTKTFNFNIFNGKCYVLCNDELGIPLKAEVKLSPEQIRALSYLAKNEVDFSLTFDKDDNFKSISYTFYRDEVKQNVTINRKDLSDSNNFNQKRIETDELMETIVTALNNPESLIPEDDGVTPKPWNSDTAAKVNGASLPSSTTQHPQQQQM</sequence>
<evidence type="ECO:0000313" key="2">
    <source>
        <dbReference type="EMBL" id="BDT02970.1"/>
    </source>
</evidence>